<keyword evidence="3" id="KW-1185">Reference proteome</keyword>
<feature type="transmembrane region" description="Helical" evidence="1">
    <location>
        <begin position="47"/>
        <end position="71"/>
    </location>
</feature>
<sequence>MRSNSGGGWACISRALCSFILLTDTYQDATFPVIANKCNFELWFVSAWLVGLGVGLMQVVVQLLVLAYMALQYKWATTPEERDRLLVQGAFTALRGSDNLVLVYAVRPAVEERLGGASSWAMKLSEARIAFLRFIFEDVEQSALQAVFLIFYDEAAFADKLWVTTSIATSLLLSFTIVVQCIPEVRDWLWYRQDVNLTVLQIASLEGRLTEQSRVNLKPRAIPSSCKGARRLPVDSAFADPVVRVGRPAVSLLGCDSNGLTTLLGLEAREKVVEDTITNSTIGTSWSPGVAIILSTVALASFASQLTRDVGNIKRQTLEKLESYLGSYSCCSFEEMRAVGEHDAKDGALLRPVVDSDDDLWLEVQAKARSEKWWAAPWLLIGEEGTWFTREEFNVALEVKLHKLEYLVRSIDSGASWLSASLPFYHRYLHYQMPKRLRSLVDLANSTGLDASTLTSVYQLRTNVSHALRIASVRQHVQQLLSNRHFVKAGLEKKSWWILDCPEAPPLRLIHWSKIAAAGQLPKYNVDSGGATSVEELLDEVEDAEQQKKHSMSTQICICYHHFDRLGVGRDAAERQLVVFLLSHRWLRTAGVQKGHPDSMENIKAISRFWGDLLSNEYVNGFPLCETLTPCLGSKTMKKNPLHLTAASVQPWRKTCPASSKQKSSVIESSCCVLEMPEVG</sequence>
<comment type="caution">
    <text evidence="2">The sequence shown here is derived from an EMBL/GenBank/DDBJ whole genome shotgun (WGS) entry which is preliminary data.</text>
</comment>
<evidence type="ECO:0000313" key="3">
    <source>
        <dbReference type="Proteomes" id="UP000649617"/>
    </source>
</evidence>
<name>A0A812MSV6_SYMPI</name>
<dbReference type="AlphaFoldDB" id="A0A812MSV6"/>
<accession>A0A812MSV6</accession>
<keyword evidence="1" id="KW-0812">Transmembrane</keyword>
<proteinExistence type="predicted"/>
<gene>
    <name evidence="2" type="ORF">SPIL2461_LOCUS6294</name>
</gene>
<evidence type="ECO:0000256" key="1">
    <source>
        <dbReference type="SAM" id="Phobius"/>
    </source>
</evidence>
<dbReference type="Proteomes" id="UP000649617">
    <property type="component" value="Unassembled WGS sequence"/>
</dbReference>
<protein>
    <submittedName>
        <fullName evidence="2">Uncharacterized protein</fullName>
    </submittedName>
</protein>
<keyword evidence="1" id="KW-1133">Transmembrane helix</keyword>
<organism evidence="2 3">
    <name type="scientific">Symbiodinium pilosum</name>
    <name type="common">Dinoflagellate</name>
    <dbReference type="NCBI Taxonomy" id="2952"/>
    <lineage>
        <taxon>Eukaryota</taxon>
        <taxon>Sar</taxon>
        <taxon>Alveolata</taxon>
        <taxon>Dinophyceae</taxon>
        <taxon>Suessiales</taxon>
        <taxon>Symbiodiniaceae</taxon>
        <taxon>Symbiodinium</taxon>
    </lineage>
</organism>
<reference evidence="2" key="1">
    <citation type="submission" date="2021-02" db="EMBL/GenBank/DDBJ databases">
        <authorList>
            <person name="Dougan E. K."/>
            <person name="Rhodes N."/>
            <person name="Thang M."/>
            <person name="Chan C."/>
        </authorList>
    </citation>
    <scope>NUCLEOTIDE SEQUENCE</scope>
</reference>
<dbReference type="EMBL" id="CAJNIZ010009402">
    <property type="protein sequence ID" value="CAE7280870.1"/>
    <property type="molecule type" value="Genomic_DNA"/>
</dbReference>
<dbReference type="OrthoDB" id="445926at2759"/>
<evidence type="ECO:0000313" key="2">
    <source>
        <dbReference type="EMBL" id="CAE7280870.1"/>
    </source>
</evidence>
<keyword evidence="1" id="KW-0472">Membrane</keyword>